<sequence length="126" mass="13799">MPRELVAVYEEQDPHNGGDGTSASSTGTHSPEPFPALDMGSSPNGSYQPYQAAGEIEVTPSALLSKIACRERREGGKGEGEYGRGEGEMRGREREEWGRREMREKRGVGEKRDEGGESRGRREGES</sequence>
<feature type="region of interest" description="Disordered" evidence="1">
    <location>
        <begin position="66"/>
        <end position="126"/>
    </location>
</feature>
<evidence type="ECO:0000313" key="2">
    <source>
        <dbReference type="EMBL" id="KAJ3611338.1"/>
    </source>
</evidence>
<dbReference type="GO" id="GO:0030010">
    <property type="term" value="P:establishment of cell polarity"/>
    <property type="evidence" value="ECO:0007669"/>
    <property type="project" value="TreeGrafter"/>
</dbReference>
<proteinExistence type="predicted"/>
<dbReference type="PANTHER" id="PTHR16484:SF10">
    <property type="entry name" value="PARTITIONING DEFECTIVE 3 HOMOLOG"/>
    <property type="match status" value="1"/>
</dbReference>
<evidence type="ECO:0000256" key="1">
    <source>
        <dbReference type="SAM" id="MobiDB-lite"/>
    </source>
</evidence>
<dbReference type="GO" id="GO:0007155">
    <property type="term" value="P:cell adhesion"/>
    <property type="evidence" value="ECO:0007669"/>
    <property type="project" value="TreeGrafter"/>
</dbReference>
<dbReference type="EMBL" id="JANIIK010000037">
    <property type="protein sequence ID" value="KAJ3611338.1"/>
    <property type="molecule type" value="Genomic_DNA"/>
</dbReference>
<gene>
    <name evidence="2" type="ORF">NHX12_021354</name>
</gene>
<comment type="caution">
    <text evidence="2">The sequence shown here is derived from an EMBL/GenBank/DDBJ whole genome shotgun (WGS) entry which is preliminary data.</text>
</comment>
<dbReference type="InterPro" id="IPR052213">
    <property type="entry name" value="PAR3"/>
</dbReference>
<dbReference type="GO" id="GO:0005912">
    <property type="term" value="C:adherens junction"/>
    <property type="evidence" value="ECO:0007669"/>
    <property type="project" value="TreeGrafter"/>
</dbReference>
<dbReference type="GO" id="GO:0043296">
    <property type="term" value="C:apical junction complex"/>
    <property type="evidence" value="ECO:0007669"/>
    <property type="project" value="TreeGrafter"/>
</dbReference>
<dbReference type="PANTHER" id="PTHR16484">
    <property type="entry name" value="PARTITIONING DEFECTIVE 3 RELATED"/>
    <property type="match status" value="1"/>
</dbReference>
<organism evidence="2 3">
    <name type="scientific">Muraenolepis orangiensis</name>
    <name type="common">Patagonian moray cod</name>
    <dbReference type="NCBI Taxonomy" id="630683"/>
    <lineage>
        <taxon>Eukaryota</taxon>
        <taxon>Metazoa</taxon>
        <taxon>Chordata</taxon>
        <taxon>Craniata</taxon>
        <taxon>Vertebrata</taxon>
        <taxon>Euteleostomi</taxon>
        <taxon>Actinopterygii</taxon>
        <taxon>Neopterygii</taxon>
        <taxon>Teleostei</taxon>
        <taxon>Neoteleostei</taxon>
        <taxon>Acanthomorphata</taxon>
        <taxon>Zeiogadaria</taxon>
        <taxon>Gadariae</taxon>
        <taxon>Gadiformes</taxon>
        <taxon>Muraenolepidoidei</taxon>
        <taxon>Muraenolepididae</taxon>
        <taxon>Muraenolepis</taxon>
    </lineage>
</organism>
<dbReference type="Proteomes" id="UP001148018">
    <property type="component" value="Unassembled WGS sequence"/>
</dbReference>
<feature type="compositionally biased region" description="Low complexity" evidence="1">
    <location>
        <begin position="21"/>
        <end position="30"/>
    </location>
</feature>
<feature type="compositionally biased region" description="Basic and acidic residues" evidence="1">
    <location>
        <begin position="68"/>
        <end position="126"/>
    </location>
</feature>
<evidence type="ECO:0000313" key="3">
    <source>
        <dbReference type="Proteomes" id="UP001148018"/>
    </source>
</evidence>
<protein>
    <submittedName>
        <fullName evidence="2">Uncharacterized protein</fullName>
    </submittedName>
</protein>
<dbReference type="GO" id="GO:0005938">
    <property type="term" value="C:cell cortex"/>
    <property type="evidence" value="ECO:0007669"/>
    <property type="project" value="TreeGrafter"/>
</dbReference>
<dbReference type="GO" id="GO:0016324">
    <property type="term" value="C:apical plasma membrane"/>
    <property type="evidence" value="ECO:0007669"/>
    <property type="project" value="TreeGrafter"/>
</dbReference>
<dbReference type="GO" id="GO:0045197">
    <property type="term" value="P:establishment or maintenance of epithelial cell apical/basal polarity"/>
    <property type="evidence" value="ECO:0007669"/>
    <property type="project" value="TreeGrafter"/>
</dbReference>
<dbReference type="OrthoDB" id="6264899at2759"/>
<dbReference type="GO" id="GO:0035091">
    <property type="term" value="F:phosphatidylinositol binding"/>
    <property type="evidence" value="ECO:0007669"/>
    <property type="project" value="TreeGrafter"/>
</dbReference>
<keyword evidence="3" id="KW-1185">Reference proteome</keyword>
<accession>A0A9Q0IVH0</accession>
<dbReference type="GO" id="GO:0000226">
    <property type="term" value="P:microtubule cytoskeleton organization"/>
    <property type="evidence" value="ECO:0007669"/>
    <property type="project" value="TreeGrafter"/>
</dbReference>
<dbReference type="AlphaFoldDB" id="A0A9Q0IVH0"/>
<reference evidence="2" key="1">
    <citation type="submission" date="2022-07" db="EMBL/GenBank/DDBJ databases">
        <title>Chromosome-level genome of Muraenolepis orangiensis.</title>
        <authorList>
            <person name="Kim J."/>
        </authorList>
    </citation>
    <scope>NUCLEOTIDE SEQUENCE</scope>
    <source>
        <strain evidence="2">KU_S4_2022</strain>
        <tissue evidence="2">Muscle</tissue>
    </source>
</reference>
<dbReference type="GO" id="GO:0008104">
    <property type="term" value="P:intracellular protein localization"/>
    <property type="evidence" value="ECO:0007669"/>
    <property type="project" value="TreeGrafter"/>
</dbReference>
<dbReference type="GO" id="GO:0051660">
    <property type="term" value="P:establishment of centrosome localization"/>
    <property type="evidence" value="ECO:0007669"/>
    <property type="project" value="TreeGrafter"/>
</dbReference>
<name>A0A9Q0IVH0_9TELE</name>
<feature type="region of interest" description="Disordered" evidence="1">
    <location>
        <begin position="1"/>
        <end position="53"/>
    </location>
</feature>